<keyword evidence="3" id="KW-1185">Reference proteome</keyword>
<organism evidence="2 3">
    <name type="scientific">Lithocarpus litseifolius</name>
    <dbReference type="NCBI Taxonomy" id="425828"/>
    <lineage>
        <taxon>Eukaryota</taxon>
        <taxon>Viridiplantae</taxon>
        <taxon>Streptophyta</taxon>
        <taxon>Embryophyta</taxon>
        <taxon>Tracheophyta</taxon>
        <taxon>Spermatophyta</taxon>
        <taxon>Magnoliopsida</taxon>
        <taxon>eudicotyledons</taxon>
        <taxon>Gunneridae</taxon>
        <taxon>Pentapetalae</taxon>
        <taxon>rosids</taxon>
        <taxon>fabids</taxon>
        <taxon>Fagales</taxon>
        <taxon>Fagaceae</taxon>
        <taxon>Lithocarpus</taxon>
    </lineage>
</organism>
<evidence type="ECO:0000313" key="2">
    <source>
        <dbReference type="EMBL" id="KAK9992423.1"/>
    </source>
</evidence>
<protein>
    <submittedName>
        <fullName evidence="2">Uncharacterized protein</fullName>
    </submittedName>
</protein>
<comment type="caution">
    <text evidence="2">The sequence shown here is derived from an EMBL/GenBank/DDBJ whole genome shotgun (WGS) entry which is preliminary data.</text>
</comment>
<accession>A0AAW2C3A4</accession>
<dbReference type="EMBL" id="JAZDWU010000009">
    <property type="protein sequence ID" value="KAK9992423.1"/>
    <property type="molecule type" value="Genomic_DNA"/>
</dbReference>
<evidence type="ECO:0000256" key="1">
    <source>
        <dbReference type="SAM" id="MobiDB-lite"/>
    </source>
</evidence>
<gene>
    <name evidence="2" type="ORF">SO802_027408</name>
</gene>
<proteinExistence type="predicted"/>
<dbReference type="Proteomes" id="UP001459277">
    <property type="component" value="Unassembled WGS sequence"/>
</dbReference>
<feature type="region of interest" description="Disordered" evidence="1">
    <location>
        <begin position="135"/>
        <end position="161"/>
    </location>
</feature>
<evidence type="ECO:0000313" key="3">
    <source>
        <dbReference type="Proteomes" id="UP001459277"/>
    </source>
</evidence>
<reference evidence="2 3" key="1">
    <citation type="submission" date="2024-01" db="EMBL/GenBank/DDBJ databases">
        <title>A telomere-to-telomere, gap-free genome of sweet tea (Lithocarpus litseifolius).</title>
        <authorList>
            <person name="Zhou J."/>
        </authorList>
    </citation>
    <scope>NUCLEOTIDE SEQUENCE [LARGE SCALE GENOMIC DNA]</scope>
    <source>
        <strain evidence="2">Zhou-2022a</strain>
        <tissue evidence="2">Leaf</tissue>
    </source>
</reference>
<name>A0AAW2C3A4_9ROSI</name>
<feature type="compositionally biased region" description="Pro residues" evidence="1">
    <location>
        <begin position="145"/>
        <end position="154"/>
    </location>
</feature>
<sequence>MIAKLEIITTRSECRQRKTDHASIQSIADSLFFSSSKMESFENIVEGIMALGRKPEFPDLMGEKLCWSVDPVNVPGPPDVVSNVQSHSSLSSALQIAVPPPRFPSVRSEMSEGGNSFVEDHATDALRPHISHGLLLASQTSTPRLTPPGSPPSPSASVSPI</sequence>
<dbReference type="AlphaFoldDB" id="A0AAW2C3A4"/>